<feature type="region of interest" description="Disordered" evidence="1">
    <location>
        <begin position="39"/>
        <end position="72"/>
    </location>
</feature>
<dbReference type="OrthoDB" id="10451536at2759"/>
<evidence type="ECO:0000313" key="5">
    <source>
        <dbReference type="Proteomes" id="UP000886998"/>
    </source>
</evidence>
<name>A0A8X7CU56_9ARAC</name>
<reference evidence="4" key="1">
    <citation type="submission" date="2020-08" db="EMBL/GenBank/DDBJ databases">
        <title>Multicomponent nature underlies the extraordinary mechanical properties of spider dragline silk.</title>
        <authorList>
            <person name="Kono N."/>
            <person name="Nakamura H."/>
            <person name="Mori M."/>
            <person name="Yoshida Y."/>
            <person name="Ohtoshi R."/>
            <person name="Malay A.D."/>
            <person name="Moran D.A.P."/>
            <person name="Tomita M."/>
            <person name="Numata K."/>
            <person name="Arakawa K."/>
        </authorList>
    </citation>
    <scope>NUCLEOTIDE SEQUENCE</scope>
</reference>
<evidence type="ECO:0000313" key="4">
    <source>
        <dbReference type="EMBL" id="GFY79700.1"/>
    </source>
</evidence>
<proteinExistence type="predicted"/>
<accession>A0A8X7CU56</accession>
<protein>
    <submittedName>
        <fullName evidence="4">Uncharacterized protein</fullName>
    </submittedName>
</protein>
<feature type="signal peptide" evidence="3">
    <location>
        <begin position="1"/>
        <end position="19"/>
    </location>
</feature>
<feature type="transmembrane region" description="Helical" evidence="2">
    <location>
        <begin position="146"/>
        <end position="170"/>
    </location>
</feature>
<sequence length="213" mass="23348">MISHIKCFILLIVLYNVLASNDSSRDSFKTIEARSVVRKNETPQSPRHYGNIGIKNDSPNDPESTLKKSRSQSVGDYPLFNEYTDHLLNYGISSISSNPLDTEGYPLYVPSWINPDQLMAAIKNMSNATKSLENGLFTKLITNPKIAAAAFVPLSIVAAAIVPVLMNYVLGSTAPLTVSTTANNKGFRSFDASKNLDDIMETIANLTRAMDNN</sequence>
<evidence type="ECO:0000256" key="2">
    <source>
        <dbReference type="SAM" id="Phobius"/>
    </source>
</evidence>
<dbReference type="AlphaFoldDB" id="A0A8X7CU56"/>
<keyword evidence="3" id="KW-0732">Signal</keyword>
<feature type="chain" id="PRO_5036491934" evidence="3">
    <location>
        <begin position="20"/>
        <end position="213"/>
    </location>
</feature>
<organism evidence="4 5">
    <name type="scientific">Trichonephila inaurata madagascariensis</name>
    <dbReference type="NCBI Taxonomy" id="2747483"/>
    <lineage>
        <taxon>Eukaryota</taxon>
        <taxon>Metazoa</taxon>
        <taxon>Ecdysozoa</taxon>
        <taxon>Arthropoda</taxon>
        <taxon>Chelicerata</taxon>
        <taxon>Arachnida</taxon>
        <taxon>Araneae</taxon>
        <taxon>Araneomorphae</taxon>
        <taxon>Entelegynae</taxon>
        <taxon>Araneoidea</taxon>
        <taxon>Nephilidae</taxon>
        <taxon>Trichonephila</taxon>
        <taxon>Trichonephila inaurata</taxon>
    </lineage>
</organism>
<keyword evidence="5" id="KW-1185">Reference proteome</keyword>
<dbReference type="Proteomes" id="UP000886998">
    <property type="component" value="Unassembled WGS sequence"/>
</dbReference>
<evidence type="ECO:0000256" key="3">
    <source>
        <dbReference type="SAM" id="SignalP"/>
    </source>
</evidence>
<keyword evidence="2" id="KW-0812">Transmembrane</keyword>
<dbReference type="EMBL" id="BMAV01023762">
    <property type="protein sequence ID" value="GFY79700.1"/>
    <property type="molecule type" value="Genomic_DNA"/>
</dbReference>
<evidence type="ECO:0000256" key="1">
    <source>
        <dbReference type="SAM" id="MobiDB-lite"/>
    </source>
</evidence>
<gene>
    <name evidence="4" type="primary">AVEN_91504_1</name>
    <name evidence="4" type="ORF">TNIN_1701</name>
</gene>
<keyword evidence="2" id="KW-0472">Membrane</keyword>
<comment type="caution">
    <text evidence="4">The sequence shown here is derived from an EMBL/GenBank/DDBJ whole genome shotgun (WGS) entry which is preliminary data.</text>
</comment>
<keyword evidence="2" id="KW-1133">Transmembrane helix</keyword>